<comment type="caution">
    <text evidence="6">The sequence shown here is derived from an EMBL/GenBank/DDBJ whole genome shotgun (WGS) entry which is preliminary data.</text>
</comment>
<dbReference type="InterPro" id="IPR013325">
    <property type="entry name" value="RNA_pol_sigma_r2"/>
</dbReference>
<dbReference type="InterPro" id="IPR014284">
    <property type="entry name" value="RNA_pol_sigma-70_dom"/>
</dbReference>
<dbReference type="NCBIfam" id="TIGR02937">
    <property type="entry name" value="sigma70-ECF"/>
    <property type="match status" value="1"/>
</dbReference>
<evidence type="ECO:0000256" key="2">
    <source>
        <dbReference type="ARBA" id="ARBA00023015"/>
    </source>
</evidence>
<keyword evidence="7" id="KW-1185">Reference proteome</keyword>
<name>A0ABV9QZD9_9GAMM</name>
<comment type="similarity">
    <text evidence="1">Belongs to the sigma-70 factor family. ECF subfamily.</text>
</comment>
<sequence>MADITELIGKARTGDRAASERLFAALYDELHRVAAVQLRGEGEMRATSLVHEAYLKFARHGALEVNDRAHFFALCARAMRQIVVDHARARSAQRRGGDVQFASIETTALQAAADGRGEEVLQLDEALTRLAAVDPLLASLVEMRFYAGLELGEIAGVLDRSERSLKRDWRRARAFLQREIEAA</sequence>
<dbReference type="InterPro" id="IPR013324">
    <property type="entry name" value="RNA_pol_sigma_r3/r4-like"/>
</dbReference>
<feature type="domain" description="RNA polymerase sigma-70 ECF-like HTH" evidence="5">
    <location>
        <begin position="1"/>
        <end position="181"/>
    </location>
</feature>
<dbReference type="PANTHER" id="PTHR43133:SF39">
    <property type="entry name" value="SIMILAR TO RNA POLYMERASE SIGMA-E FACTOR"/>
    <property type="match status" value="1"/>
</dbReference>
<proteinExistence type="inferred from homology"/>
<evidence type="ECO:0000313" key="7">
    <source>
        <dbReference type="Proteomes" id="UP001595886"/>
    </source>
</evidence>
<dbReference type="Proteomes" id="UP001595886">
    <property type="component" value="Unassembled WGS sequence"/>
</dbReference>
<evidence type="ECO:0000256" key="4">
    <source>
        <dbReference type="ARBA" id="ARBA00023163"/>
    </source>
</evidence>
<dbReference type="NCBIfam" id="TIGR02999">
    <property type="entry name" value="Sig-70_X6"/>
    <property type="match status" value="1"/>
</dbReference>
<dbReference type="InterPro" id="IPR011517">
    <property type="entry name" value="RNA_pol_sigma70_ECF-like"/>
</dbReference>
<dbReference type="InterPro" id="IPR039425">
    <property type="entry name" value="RNA_pol_sigma-70-like"/>
</dbReference>
<accession>A0ABV9QZD9</accession>
<organism evidence="6 7">
    <name type="scientific">Dokdonella ginsengisoli</name>
    <dbReference type="NCBI Taxonomy" id="363846"/>
    <lineage>
        <taxon>Bacteria</taxon>
        <taxon>Pseudomonadati</taxon>
        <taxon>Pseudomonadota</taxon>
        <taxon>Gammaproteobacteria</taxon>
        <taxon>Lysobacterales</taxon>
        <taxon>Rhodanobacteraceae</taxon>
        <taxon>Dokdonella</taxon>
    </lineage>
</organism>
<dbReference type="Pfam" id="PF07638">
    <property type="entry name" value="Sigma70_ECF"/>
    <property type="match status" value="1"/>
</dbReference>
<evidence type="ECO:0000259" key="5">
    <source>
        <dbReference type="Pfam" id="PF07638"/>
    </source>
</evidence>
<dbReference type="SUPFAM" id="SSF88659">
    <property type="entry name" value="Sigma3 and sigma4 domains of RNA polymerase sigma factors"/>
    <property type="match status" value="1"/>
</dbReference>
<keyword evidence="2" id="KW-0805">Transcription regulation</keyword>
<dbReference type="RefSeq" id="WP_380020983.1">
    <property type="nucleotide sequence ID" value="NZ_JBHSHD010000008.1"/>
</dbReference>
<dbReference type="InterPro" id="IPR053812">
    <property type="entry name" value="HTH_Sigma70_ECF-like"/>
</dbReference>
<protein>
    <submittedName>
        <fullName evidence="6">ECF-type sigma factor</fullName>
    </submittedName>
</protein>
<dbReference type="EMBL" id="JBHSHD010000008">
    <property type="protein sequence ID" value="MFC4820879.1"/>
    <property type="molecule type" value="Genomic_DNA"/>
</dbReference>
<reference evidence="7" key="1">
    <citation type="journal article" date="2019" name="Int. J. Syst. Evol. Microbiol.">
        <title>The Global Catalogue of Microorganisms (GCM) 10K type strain sequencing project: providing services to taxonomists for standard genome sequencing and annotation.</title>
        <authorList>
            <consortium name="The Broad Institute Genomics Platform"/>
            <consortium name="The Broad Institute Genome Sequencing Center for Infectious Disease"/>
            <person name="Wu L."/>
            <person name="Ma J."/>
        </authorList>
    </citation>
    <scope>NUCLEOTIDE SEQUENCE [LARGE SCALE GENOMIC DNA]</scope>
    <source>
        <strain evidence="7">CCUG 30340</strain>
    </source>
</reference>
<dbReference type="Gene3D" id="1.10.1740.10">
    <property type="match status" value="1"/>
</dbReference>
<evidence type="ECO:0000256" key="3">
    <source>
        <dbReference type="ARBA" id="ARBA00023082"/>
    </source>
</evidence>
<evidence type="ECO:0000313" key="6">
    <source>
        <dbReference type="EMBL" id="MFC4820879.1"/>
    </source>
</evidence>
<evidence type="ECO:0000256" key="1">
    <source>
        <dbReference type="ARBA" id="ARBA00010641"/>
    </source>
</evidence>
<keyword evidence="3" id="KW-0731">Sigma factor</keyword>
<gene>
    <name evidence="6" type="ORF">ACFO6Q_11120</name>
</gene>
<dbReference type="PANTHER" id="PTHR43133">
    <property type="entry name" value="RNA POLYMERASE ECF-TYPE SIGMA FACTO"/>
    <property type="match status" value="1"/>
</dbReference>
<dbReference type="SUPFAM" id="SSF88946">
    <property type="entry name" value="Sigma2 domain of RNA polymerase sigma factors"/>
    <property type="match status" value="1"/>
</dbReference>
<dbReference type="Gene3D" id="1.10.10.10">
    <property type="entry name" value="Winged helix-like DNA-binding domain superfamily/Winged helix DNA-binding domain"/>
    <property type="match status" value="1"/>
</dbReference>
<dbReference type="InterPro" id="IPR036388">
    <property type="entry name" value="WH-like_DNA-bd_sf"/>
</dbReference>
<keyword evidence="4" id="KW-0804">Transcription</keyword>